<dbReference type="Pfam" id="PF00535">
    <property type="entry name" value="Glycos_transf_2"/>
    <property type="match status" value="1"/>
</dbReference>
<evidence type="ECO:0000313" key="3">
    <source>
        <dbReference type="Proteomes" id="UP000193958"/>
    </source>
</evidence>
<name>A0A1X1G4M0_STROR</name>
<dbReference type="InterPro" id="IPR001173">
    <property type="entry name" value="Glyco_trans_2-like"/>
</dbReference>
<dbReference type="AlphaFoldDB" id="A0A1X1G4M0"/>
<dbReference type="Proteomes" id="UP000193958">
    <property type="component" value="Unassembled WGS sequence"/>
</dbReference>
<organism evidence="2 3">
    <name type="scientific">Streptococcus oralis subsp. tigurinus</name>
    <dbReference type="NCBI Taxonomy" id="1077464"/>
    <lineage>
        <taxon>Bacteria</taxon>
        <taxon>Bacillati</taxon>
        <taxon>Bacillota</taxon>
        <taxon>Bacilli</taxon>
        <taxon>Lactobacillales</taxon>
        <taxon>Streptococcaceae</taxon>
        <taxon>Streptococcus</taxon>
    </lineage>
</organism>
<accession>A0A1X1G4M0</accession>
<dbReference type="SUPFAM" id="SSF53448">
    <property type="entry name" value="Nucleotide-diphospho-sugar transferases"/>
    <property type="match status" value="1"/>
</dbReference>
<dbReference type="GO" id="GO:0016758">
    <property type="term" value="F:hexosyltransferase activity"/>
    <property type="evidence" value="ECO:0007669"/>
    <property type="project" value="UniProtKB-ARBA"/>
</dbReference>
<evidence type="ECO:0000313" key="2">
    <source>
        <dbReference type="EMBL" id="ORO41809.1"/>
    </source>
</evidence>
<dbReference type="PANTHER" id="PTHR22916:SF3">
    <property type="entry name" value="UDP-GLCNAC:BETAGAL BETA-1,3-N-ACETYLGLUCOSAMINYLTRANSFERASE-LIKE PROTEIN 1"/>
    <property type="match status" value="1"/>
</dbReference>
<evidence type="ECO:0000259" key="1">
    <source>
        <dbReference type="Pfam" id="PF00535"/>
    </source>
</evidence>
<feature type="domain" description="Glycosyltransferase 2-like" evidence="1">
    <location>
        <begin position="5"/>
        <end position="168"/>
    </location>
</feature>
<dbReference type="PANTHER" id="PTHR22916">
    <property type="entry name" value="GLYCOSYLTRANSFERASE"/>
    <property type="match status" value="1"/>
</dbReference>
<dbReference type="Gene3D" id="3.90.550.10">
    <property type="entry name" value="Spore Coat Polysaccharide Biosynthesis Protein SpsA, Chain A"/>
    <property type="match status" value="1"/>
</dbReference>
<gene>
    <name evidence="2" type="ORF">B7727_08250</name>
</gene>
<dbReference type="EMBL" id="NCUE01000019">
    <property type="protein sequence ID" value="ORO41809.1"/>
    <property type="molecule type" value="Genomic_DNA"/>
</dbReference>
<sequence length="332" mass="38604">MLKFSVIVPIYNVEEYIEECIYSVLNQTYDNFELILVNDASPDHSLNIITNIAASDSRIVIINKEKNEGVALARSSGLVKATGDFIIYLDGDDQLIPEALNILSAKINSSNPDIIIFPKVREENGEKYVRPYFNKEILFENDKKELYEGFLHYGYFVIGYAAIRRELAVKYDIADEVKTIWIGEDLLQSLPLLTYSRSVLYIMEGLYIMTYNPKSVTRSKVLRRDRYLQAIETHKVIEKYIQLWGIDELQTVFQEHIMRDAILYAFEGVWSTNSIREIEEYLDTIGSDKGFLNAYSLGYPKKKSQKILAFLLKHKLYYIVYYLIKIKERLSL</sequence>
<proteinExistence type="predicted"/>
<comment type="caution">
    <text evidence="2">The sequence shown here is derived from an EMBL/GenBank/DDBJ whole genome shotgun (WGS) entry which is preliminary data.</text>
</comment>
<protein>
    <recommendedName>
        <fullName evidence="1">Glycosyltransferase 2-like domain-containing protein</fullName>
    </recommendedName>
</protein>
<dbReference type="InterPro" id="IPR029044">
    <property type="entry name" value="Nucleotide-diphossugar_trans"/>
</dbReference>
<reference evidence="2 3" key="1">
    <citation type="journal article" date="2016" name="Eur. J. Clin. Microbiol. Infect. Dis.">
        <title>Whole genome sequencing as a tool for phylogenetic analysis of clinical strains of Mitis group streptococci.</title>
        <authorList>
            <person name="Rasmussen L.H."/>
            <person name="Dargis R."/>
            <person name="Hojholt K."/>
            <person name="Christensen J.J."/>
            <person name="Skovgaard O."/>
            <person name="Justesen U.S."/>
            <person name="Rosenvinge F.S."/>
            <person name="Moser C."/>
            <person name="Lukjancenko O."/>
            <person name="Rasmussen S."/>
            <person name="Nielsen X.C."/>
        </authorList>
    </citation>
    <scope>NUCLEOTIDE SEQUENCE [LARGE SCALE GENOMIC DNA]</scope>
    <source>
        <strain evidence="2 3">B_003802_10</strain>
    </source>
</reference>